<dbReference type="AlphaFoldDB" id="A0A914PJJ1"/>
<dbReference type="WBParaSite" id="PDA_v2.g15930.t1">
    <property type="protein sequence ID" value="PDA_v2.g15930.t1"/>
    <property type="gene ID" value="PDA_v2.g15930"/>
</dbReference>
<evidence type="ECO:0000313" key="1">
    <source>
        <dbReference type="Proteomes" id="UP000887578"/>
    </source>
</evidence>
<organism evidence="1 2">
    <name type="scientific">Panagrolaimus davidi</name>
    <dbReference type="NCBI Taxonomy" id="227884"/>
    <lineage>
        <taxon>Eukaryota</taxon>
        <taxon>Metazoa</taxon>
        <taxon>Ecdysozoa</taxon>
        <taxon>Nematoda</taxon>
        <taxon>Chromadorea</taxon>
        <taxon>Rhabditida</taxon>
        <taxon>Tylenchina</taxon>
        <taxon>Panagrolaimomorpha</taxon>
        <taxon>Panagrolaimoidea</taxon>
        <taxon>Panagrolaimidae</taxon>
        <taxon>Panagrolaimus</taxon>
    </lineage>
</organism>
<proteinExistence type="predicted"/>
<keyword evidence="1" id="KW-1185">Reference proteome</keyword>
<accession>A0A914PJJ1</accession>
<evidence type="ECO:0000313" key="2">
    <source>
        <dbReference type="WBParaSite" id="PDA_v2.g15930.t1"/>
    </source>
</evidence>
<reference evidence="2" key="1">
    <citation type="submission" date="2022-11" db="UniProtKB">
        <authorList>
            <consortium name="WormBaseParasite"/>
        </authorList>
    </citation>
    <scope>IDENTIFICATION</scope>
</reference>
<dbReference type="Proteomes" id="UP000887578">
    <property type="component" value="Unplaced"/>
</dbReference>
<sequence>MYKLQDIPLFFQKLLYCNLKNVRLNNVILKFNDYKQLIVGGNVESLYFYESAILNDFNEKAALIDDIIDLTPKLKYFIVLGPQMFDSFTGGIAKKLIQTNVECIRMHKIPESFDIQTFVKFIKKESVYDYSFDQTVSDEYVAKVEEICPYENIRTWYEVRIMTEEERIAYHRYPNDRGGQ</sequence>
<name>A0A914PJJ1_9BILA</name>
<protein>
    <submittedName>
        <fullName evidence="2">Uncharacterized protein</fullName>
    </submittedName>
</protein>